<organism evidence="1 2">
    <name type="scientific">Cotesia glomerata</name>
    <name type="common">Lepidopteran parasitic wasp</name>
    <name type="synonym">Apanteles glomeratus</name>
    <dbReference type="NCBI Taxonomy" id="32391"/>
    <lineage>
        <taxon>Eukaryota</taxon>
        <taxon>Metazoa</taxon>
        <taxon>Ecdysozoa</taxon>
        <taxon>Arthropoda</taxon>
        <taxon>Hexapoda</taxon>
        <taxon>Insecta</taxon>
        <taxon>Pterygota</taxon>
        <taxon>Neoptera</taxon>
        <taxon>Endopterygota</taxon>
        <taxon>Hymenoptera</taxon>
        <taxon>Apocrita</taxon>
        <taxon>Ichneumonoidea</taxon>
        <taxon>Braconidae</taxon>
        <taxon>Microgastrinae</taxon>
        <taxon>Cotesia</taxon>
    </lineage>
</organism>
<dbReference type="AlphaFoldDB" id="A0AAV7IZJ2"/>
<gene>
    <name evidence="1" type="ORF">KQX54_017523</name>
</gene>
<name>A0AAV7IZJ2_COTGL</name>
<dbReference type="EMBL" id="JAHXZJ010000374">
    <property type="protein sequence ID" value="KAH0561538.1"/>
    <property type="molecule type" value="Genomic_DNA"/>
</dbReference>
<evidence type="ECO:0000313" key="2">
    <source>
        <dbReference type="Proteomes" id="UP000826195"/>
    </source>
</evidence>
<reference evidence="1 2" key="1">
    <citation type="journal article" date="2021" name="J. Hered.">
        <title>A chromosome-level genome assembly of the parasitoid wasp, Cotesia glomerata (Hymenoptera: Braconidae).</title>
        <authorList>
            <person name="Pinto B.J."/>
            <person name="Weis J.J."/>
            <person name="Gamble T."/>
            <person name="Ode P.J."/>
            <person name="Paul R."/>
            <person name="Zaspel J.M."/>
        </authorList>
    </citation>
    <scope>NUCLEOTIDE SEQUENCE [LARGE SCALE GENOMIC DNA]</scope>
    <source>
        <strain evidence="1">CgM1</strain>
    </source>
</reference>
<accession>A0AAV7IZJ2</accession>
<protein>
    <submittedName>
        <fullName evidence="1">Uncharacterized protein</fullName>
    </submittedName>
</protein>
<proteinExistence type="predicted"/>
<comment type="caution">
    <text evidence="1">The sequence shown here is derived from an EMBL/GenBank/DDBJ whole genome shotgun (WGS) entry which is preliminary data.</text>
</comment>
<evidence type="ECO:0000313" key="1">
    <source>
        <dbReference type="EMBL" id="KAH0561538.1"/>
    </source>
</evidence>
<keyword evidence="2" id="KW-1185">Reference proteome</keyword>
<sequence length="73" mass="8136">MCPQGYGRADGLPKRTVLPFPRSSSHYLCLLLEWSPNRQGSPRDGSATRDVVLYGLKGKDIALVSWLDIILYS</sequence>
<dbReference type="Proteomes" id="UP000826195">
    <property type="component" value="Unassembled WGS sequence"/>
</dbReference>